<dbReference type="CDD" id="cd04301">
    <property type="entry name" value="NAT_SF"/>
    <property type="match status" value="1"/>
</dbReference>
<dbReference type="RefSeq" id="WP_263607973.1">
    <property type="nucleotide sequence ID" value="NZ_JAOVQM010000002.1"/>
</dbReference>
<feature type="domain" description="N-acetyltransferase" evidence="1">
    <location>
        <begin position="173"/>
        <end position="307"/>
    </location>
</feature>
<keyword evidence="3" id="KW-1185">Reference proteome</keyword>
<dbReference type="InterPro" id="IPR016181">
    <property type="entry name" value="Acyl_CoA_acyltransferase"/>
</dbReference>
<gene>
    <name evidence="2" type="ORF">N7548_03160</name>
</gene>
<name>A0ABT2Y4Z8_9MOLU</name>
<evidence type="ECO:0000313" key="3">
    <source>
        <dbReference type="Proteomes" id="UP001177160"/>
    </source>
</evidence>
<evidence type="ECO:0000313" key="2">
    <source>
        <dbReference type="EMBL" id="MCV2231820.1"/>
    </source>
</evidence>
<comment type="caution">
    <text evidence="2">The sequence shown here is derived from an EMBL/GenBank/DDBJ whole genome shotgun (WGS) entry which is preliminary data.</text>
</comment>
<dbReference type="InterPro" id="IPR000182">
    <property type="entry name" value="GNAT_dom"/>
</dbReference>
<reference evidence="2" key="1">
    <citation type="submission" date="2022-09" db="EMBL/GenBank/DDBJ databases">
        <title>Novel Mycoplasma species identified in domestic and wild animals.</title>
        <authorList>
            <person name="Volokhov D.V."/>
            <person name="Furtak V.A."/>
            <person name="Zagorodnyaya T.A."/>
        </authorList>
    </citation>
    <scope>NUCLEOTIDE SEQUENCE</scope>
    <source>
        <strain evidence="2">Oakley</strain>
    </source>
</reference>
<sequence length="319" mass="37380">MITFKFYEDNDFYTLEQFILNSYNYDVPAWGLSRHEFCRALHPDFKHAHKAWTESMGVFLEDGNIISAVISEGCYDGDAFFLFDSKARGEDVNLLKRMIKFAITHLYAIESDDIQRTLHLYVPNWHTTLKDLVLTMGFTKEDYEETSMHIDIKEQPFEVKLPEGYHFNTTPVPAFYLSNTHRHAFGYGLPHAEQGSTAFSKLRTMKHYDPSLEVVVLDPEDRPVAFGIGWVDETMPYAELEPLAVVWWERRKGFGKAVIYELCNRIKAKYPHVSSMTGGDQPFYKAIGFYPKSKTPRYQFQMKIYKSWDERSKNEQYRF</sequence>
<dbReference type="Gene3D" id="3.40.630.30">
    <property type="match status" value="1"/>
</dbReference>
<dbReference type="Proteomes" id="UP001177160">
    <property type="component" value="Unassembled WGS sequence"/>
</dbReference>
<dbReference type="PROSITE" id="PS51186">
    <property type="entry name" value="GNAT"/>
    <property type="match status" value="1"/>
</dbReference>
<protein>
    <recommendedName>
        <fullName evidence="1">N-acetyltransferase domain-containing protein</fullName>
    </recommendedName>
</protein>
<dbReference type="SUPFAM" id="SSF55729">
    <property type="entry name" value="Acyl-CoA N-acyltransferases (Nat)"/>
    <property type="match status" value="1"/>
</dbReference>
<organism evidence="2 3">
    <name type="scientific">Paracholeplasma manati</name>
    <dbReference type="NCBI Taxonomy" id="591373"/>
    <lineage>
        <taxon>Bacteria</taxon>
        <taxon>Bacillati</taxon>
        <taxon>Mycoplasmatota</taxon>
        <taxon>Mollicutes</taxon>
        <taxon>Acholeplasmatales</taxon>
        <taxon>Acholeplasmataceae</taxon>
        <taxon>Paracholeplasma</taxon>
    </lineage>
</organism>
<proteinExistence type="predicted"/>
<accession>A0ABT2Y4Z8</accession>
<dbReference type="EMBL" id="JAOVQM010000002">
    <property type="protein sequence ID" value="MCV2231820.1"/>
    <property type="molecule type" value="Genomic_DNA"/>
</dbReference>
<evidence type="ECO:0000259" key="1">
    <source>
        <dbReference type="PROSITE" id="PS51186"/>
    </source>
</evidence>